<protein>
    <submittedName>
        <fullName evidence="1">Uncharacterized protein</fullName>
    </submittedName>
</protein>
<organism evidence="1">
    <name type="scientific">Brassica oleracea</name>
    <name type="common">Wild cabbage</name>
    <dbReference type="NCBI Taxonomy" id="3712"/>
    <lineage>
        <taxon>Eukaryota</taxon>
        <taxon>Viridiplantae</taxon>
        <taxon>Streptophyta</taxon>
        <taxon>Embryophyta</taxon>
        <taxon>Tracheophyta</taxon>
        <taxon>Spermatophyta</taxon>
        <taxon>Magnoliopsida</taxon>
        <taxon>eudicotyledons</taxon>
        <taxon>Gunneridae</taxon>
        <taxon>Pentapetalae</taxon>
        <taxon>rosids</taxon>
        <taxon>malvids</taxon>
        <taxon>Brassicales</taxon>
        <taxon>Brassicaceae</taxon>
        <taxon>Brassiceae</taxon>
        <taxon>Brassica</taxon>
    </lineage>
</organism>
<evidence type="ECO:0000313" key="1">
    <source>
        <dbReference type="EMBL" id="VDD53667.1"/>
    </source>
</evidence>
<dbReference type="EMBL" id="LR031879">
    <property type="protein sequence ID" value="VDD53667.1"/>
    <property type="molecule type" value="Genomic_DNA"/>
</dbReference>
<dbReference type="AlphaFoldDB" id="A0A3P6F7M6"/>
<sequence>MKENHIQSEQTNNNSSDVANQKLSNLLLRYASNTLNSATIT</sequence>
<accession>A0A3P6F7M6</accession>
<name>A0A3P6F7M6_BRAOL</name>
<proteinExistence type="predicted"/>
<gene>
    <name evidence="1" type="ORF">BOLC8T46896H</name>
</gene>
<reference evidence="1" key="1">
    <citation type="submission" date="2018-11" db="EMBL/GenBank/DDBJ databases">
        <authorList>
            <consortium name="Genoscope - CEA"/>
            <person name="William W."/>
        </authorList>
    </citation>
    <scope>NUCLEOTIDE SEQUENCE</scope>
</reference>